<evidence type="ECO:0000256" key="2">
    <source>
        <dbReference type="ARBA" id="ARBA00009755"/>
    </source>
</evidence>
<keyword evidence="4" id="KW-0413">Isomerase</keyword>
<feature type="transmembrane region" description="Helical" evidence="5">
    <location>
        <begin position="255"/>
        <end position="275"/>
    </location>
</feature>
<dbReference type="GO" id="GO:0016866">
    <property type="term" value="F:intramolecular transferase activity"/>
    <property type="evidence" value="ECO:0007669"/>
    <property type="project" value="InterPro"/>
</dbReference>
<dbReference type="InterPro" id="IPR008930">
    <property type="entry name" value="Terpenoid_cyclase/PrenylTrfase"/>
</dbReference>
<dbReference type="InterPro" id="IPR032696">
    <property type="entry name" value="SQ_cyclase_C"/>
</dbReference>
<dbReference type="NCBIfam" id="TIGR01787">
    <property type="entry name" value="squalene_cyclas"/>
    <property type="match status" value="1"/>
</dbReference>
<dbReference type="GO" id="GO:0005811">
    <property type="term" value="C:lipid droplet"/>
    <property type="evidence" value="ECO:0007669"/>
    <property type="project" value="InterPro"/>
</dbReference>
<name>A0A2T6C8R1_9BACL</name>
<sequence length="631" mass="72049">MERTHMDRVEEEIRRLTDFLVSRQEADGRWIFCFESGPMTDSYMILLYRLFGTEKEAIHRLSERLRHLGGDDGVWKLYEDERGGNLSATIESIVGLLYAGAIQPDDPVMRKAREYVLSQGGIHQAGSLTKVMLSLIGLYDWSNHPGVPAGFLLLPWWLPVNFFDFVGFTRVHVAPILLASDRKFSVRLPGPPVDFTDWLGTKPSLSRHSPNERLFRQEIEMGLSQVPRGTGPLKTQALKRGERFLLNRIEPDGTLYSYFSSTFLMVFGLMALGYPKRHRFFRQAMQGLERFLLPMEKGWHLQETTSTVWDTSLITYALQEAGLPPEHPAIRRGVDYLLRRQHTRFGDWALRNPGVWPGGWGFSDINTLNPDLDDTSSCLRAVAPTCRRNPWALGGSWNRGVNWLLSMQNRDGGWSAFEKNTDKSWPRRLLPFEDAHTVWTDPSITDLTGRTLEFIGKELGWKGDHPAVRRAVRFLEGHQETNGSWFGRWGVAYLYGTWAALTGLASVGYSRSHPVVEKGIQWLKSVQNEDGGWGESCRSDVVRRYIPLRGSTPAQTAWAVDALIAWHDQPTPEIKAGIRCLLDMREKNDWLMRYPTGAGLSGEFYIHYHSYRYLWPLIALSHYRNKYGGSG</sequence>
<dbReference type="SUPFAM" id="SSF48239">
    <property type="entry name" value="Terpenoid cyclases/Protein prenyltransferases"/>
    <property type="match status" value="2"/>
</dbReference>
<dbReference type="Pfam" id="PF13249">
    <property type="entry name" value="SQHop_cyclase_N"/>
    <property type="match status" value="1"/>
</dbReference>
<comment type="caution">
    <text evidence="8">The sequence shown here is derived from an EMBL/GenBank/DDBJ whole genome shotgun (WGS) entry which is preliminary data.</text>
</comment>
<accession>A0A2T6C8R1</accession>
<keyword evidence="5" id="KW-0472">Membrane</keyword>
<dbReference type="InterPro" id="IPR032697">
    <property type="entry name" value="SQ_cyclase_N"/>
</dbReference>
<dbReference type="AlphaFoldDB" id="A0A2T6C8R1"/>
<dbReference type="Proteomes" id="UP000244240">
    <property type="component" value="Unassembled WGS sequence"/>
</dbReference>
<reference evidence="8 9" key="1">
    <citation type="submission" date="2018-04" db="EMBL/GenBank/DDBJ databases">
        <title>Genomic Encyclopedia of Archaeal and Bacterial Type Strains, Phase II (KMG-II): from individual species to whole genera.</title>
        <authorList>
            <person name="Goeker M."/>
        </authorList>
    </citation>
    <scope>NUCLEOTIDE SEQUENCE [LARGE SCALE GENOMIC DNA]</scope>
    <source>
        <strain evidence="8 9">DSM 45787</strain>
    </source>
</reference>
<dbReference type="SFLD" id="SFLDG01016">
    <property type="entry name" value="Prenyltransferase_Like_2"/>
    <property type="match status" value="1"/>
</dbReference>
<evidence type="ECO:0000313" key="9">
    <source>
        <dbReference type="Proteomes" id="UP000244240"/>
    </source>
</evidence>
<dbReference type="GO" id="GO:0016104">
    <property type="term" value="P:triterpenoid biosynthetic process"/>
    <property type="evidence" value="ECO:0007669"/>
    <property type="project" value="InterPro"/>
</dbReference>
<keyword evidence="5" id="KW-1133">Transmembrane helix</keyword>
<evidence type="ECO:0000256" key="3">
    <source>
        <dbReference type="ARBA" id="ARBA00022737"/>
    </source>
</evidence>
<organism evidence="8 9">
    <name type="scientific">Melghirimyces profundicolus</name>
    <dbReference type="NCBI Taxonomy" id="1242148"/>
    <lineage>
        <taxon>Bacteria</taxon>
        <taxon>Bacillati</taxon>
        <taxon>Bacillota</taxon>
        <taxon>Bacilli</taxon>
        <taxon>Bacillales</taxon>
        <taxon>Thermoactinomycetaceae</taxon>
        <taxon>Melghirimyces</taxon>
    </lineage>
</organism>
<keyword evidence="3" id="KW-0677">Repeat</keyword>
<evidence type="ECO:0000259" key="6">
    <source>
        <dbReference type="Pfam" id="PF13243"/>
    </source>
</evidence>
<dbReference type="RefSeq" id="WP_245920634.1">
    <property type="nucleotide sequence ID" value="NZ_QBKR01000002.1"/>
</dbReference>
<evidence type="ECO:0000256" key="5">
    <source>
        <dbReference type="SAM" id="Phobius"/>
    </source>
</evidence>
<dbReference type="NCBIfam" id="TIGR01507">
    <property type="entry name" value="hopene_cyclase"/>
    <property type="match status" value="1"/>
</dbReference>
<dbReference type="PANTHER" id="PTHR11764">
    <property type="entry name" value="TERPENE CYCLASE/MUTASE FAMILY MEMBER"/>
    <property type="match status" value="1"/>
</dbReference>
<keyword evidence="5" id="KW-0812">Transmembrane</keyword>
<comment type="similarity">
    <text evidence="2">Belongs to the terpene cyclase/mutase family.</text>
</comment>
<gene>
    <name evidence="8" type="ORF">C8P63_102209</name>
</gene>
<dbReference type="EMBL" id="QBKR01000002">
    <property type="protein sequence ID" value="PTX64714.1"/>
    <property type="molecule type" value="Genomic_DNA"/>
</dbReference>
<evidence type="ECO:0000313" key="8">
    <source>
        <dbReference type="EMBL" id="PTX64714.1"/>
    </source>
</evidence>
<proteinExistence type="inferred from homology"/>
<protein>
    <submittedName>
        <fullName evidence="8">Sporulenol synthase</fullName>
    </submittedName>
</protein>
<feature type="domain" description="Squalene cyclase C-terminal" evidence="6">
    <location>
        <begin position="306"/>
        <end position="625"/>
    </location>
</feature>
<dbReference type="Pfam" id="PF13243">
    <property type="entry name" value="SQHop_cyclase_C"/>
    <property type="match status" value="1"/>
</dbReference>
<dbReference type="InterPro" id="IPR018333">
    <property type="entry name" value="Squalene_cyclase"/>
</dbReference>
<dbReference type="Gene3D" id="1.50.10.20">
    <property type="match status" value="2"/>
</dbReference>
<feature type="domain" description="Squalene cyclase N-terminal" evidence="7">
    <location>
        <begin position="13"/>
        <end position="293"/>
    </location>
</feature>
<dbReference type="InterPro" id="IPR006400">
    <property type="entry name" value="Hopene-cyclase"/>
</dbReference>
<dbReference type="PANTHER" id="PTHR11764:SF20">
    <property type="entry name" value="LANOSTEROL SYNTHASE"/>
    <property type="match status" value="1"/>
</dbReference>
<evidence type="ECO:0000256" key="1">
    <source>
        <dbReference type="ARBA" id="ARBA00004999"/>
    </source>
</evidence>
<evidence type="ECO:0000256" key="4">
    <source>
        <dbReference type="ARBA" id="ARBA00023235"/>
    </source>
</evidence>
<keyword evidence="9" id="KW-1185">Reference proteome</keyword>
<dbReference type="UniPathway" id="UPA00337"/>
<evidence type="ECO:0000259" key="7">
    <source>
        <dbReference type="Pfam" id="PF13249"/>
    </source>
</evidence>
<comment type="pathway">
    <text evidence="1">Secondary metabolite biosynthesis; hopanoid biosynthesis.</text>
</comment>